<dbReference type="GO" id="GO:0003755">
    <property type="term" value="F:peptidyl-prolyl cis-trans isomerase activity"/>
    <property type="evidence" value="ECO:0007669"/>
    <property type="project" value="UniProtKB-UniRule"/>
</dbReference>
<evidence type="ECO:0000256" key="6">
    <source>
        <dbReference type="RuleBase" id="RU003915"/>
    </source>
</evidence>
<comment type="catalytic activity">
    <reaction evidence="1 5 6">
        <text>[protein]-peptidylproline (omega=180) = [protein]-peptidylproline (omega=0)</text>
        <dbReference type="Rhea" id="RHEA:16237"/>
        <dbReference type="Rhea" id="RHEA-COMP:10747"/>
        <dbReference type="Rhea" id="RHEA-COMP:10748"/>
        <dbReference type="ChEBI" id="CHEBI:83833"/>
        <dbReference type="ChEBI" id="CHEBI:83834"/>
        <dbReference type="EC" id="5.2.1.8"/>
    </reaction>
</comment>
<proteinExistence type="inferred from homology"/>
<evidence type="ECO:0000313" key="11">
    <source>
        <dbReference type="Proteomes" id="UP000561459"/>
    </source>
</evidence>
<feature type="domain" description="PPIase FKBP-type" evidence="9">
    <location>
        <begin position="59"/>
        <end position="140"/>
    </location>
</feature>
<dbReference type="EMBL" id="JACIDY010000002">
    <property type="protein sequence ID" value="MBB3939442.1"/>
    <property type="molecule type" value="Genomic_DNA"/>
</dbReference>
<dbReference type="PANTHER" id="PTHR43811">
    <property type="entry name" value="FKBP-TYPE PEPTIDYL-PROLYL CIS-TRANS ISOMERASE FKPA"/>
    <property type="match status" value="1"/>
</dbReference>
<evidence type="ECO:0000256" key="8">
    <source>
        <dbReference type="SAM" id="Phobius"/>
    </source>
</evidence>
<dbReference type="EC" id="5.2.1.8" evidence="6"/>
<feature type="transmembrane region" description="Helical" evidence="8">
    <location>
        <begin position="20"/>
        <end position="39"/>
    </location>
</feature>
<name>A0A7W6BZ02_9SPHN</name>
<sequence length="181" mass="18870">MTEITRVPLQPIAKGSLTKLWVGIAAVALLGCGVAWAAMPASVDVDTLVAGQGPSPTRDDVALVNYKGTLPDGKVFDEGKQAVLPLAEVVPGFTKALEQMQKGGKYKVHIPSALAYGDKGAGPIPANTDLDFEIELLDFKSRAEIEQQQRIMQQLQQMQMGGGAPAAGMPGAGPAVPPPAQ</sequence>
<keyword evidence="8" id="KW-0472">Membrane</keyword>
<evidence type="ECO:0000313" key="10">
    <source>
        <dbReference type="EMBL" id="MBB3939442.1"/>
    </source>
</evidence>
<protein>
    <recommendedName>
        <fullName evidence="6">Peptidyl-prolyl cis-trans isomerase</fullName>
        <ecNumber evidence="6">5.2.1.8</ecNumber>
    </recommendedName>
</protein>
<reference evidence="10 11" key="1">
    <citation type="submission" date="2020-08" db="EMBL/GenBank/DDBJ databases">
        <title>Genomic Encyclopedia of Type Strains, Phase IV (KMG-IV): sequencing the most valuable type-strain genomes for metagenomic binning, comparative biology and taxonomic classification.</title>
        <authorList>
            <person name="Goeker M."/>
        </authorList>
    </citation>
    <scope>NUCLEOTIDE SEQUENCE [LARGE SCALE GENOMIC DNA]</scope>
    <source>
        <strain evidence="10 11">DSM 27568</strain>
    </source>
</reference>
<evidence type="ECO:0000256" key="1">
    <source>
        <dbReference type="ARBA" id="ARBA00000971"/>
    </source>
</evidence>
<keyword evidence="3 5" id="KW-0697">Rotamase</keyword>
<dbReference type="Proteomes" id="UP000561459">
    <property type="component" value="Unassembled WGS sequence"/>
</dbReference>
<evidence type="ECO:0000256" key="4">
    <source>
        <dbReference type="ARBA" id="ARBA00023235"/>
    </source>
</evidence>
<dbReference type="InterPro" id="IPR001179">
    <property type="entry name" value="PPIase_FKBP_dom"/>
</dbReference>
<dbReference type="RefSeq" id="WP_183616202.1">
    <property type="nucleotide sequence ID" value="NZ_JACIDY010000002.1"/>
</dbReference>
<comment type="similarity">
    <text evidence="2 6">Belongs to the FKBP-type PPIase family.</text>
</comment>
<evidence type="ECO:0000256" key="2">
    <source>
        <dbReference type="ARBA" id="ARBA00006577"/>
    </source>
</evidence>
<dbReference type="PROSITE" id="PS50059">
    <property type="entry name" value="FKBP_PPIASE"/>
    <property type="match status" value="1"/>
</dbReference>
<comment type="caution">
    <text evidence="10">The sequence shown here is derived from an EMBL/GenBank/DDBJ whole genome shotgun (WGS) entry which is preliminary data.</text>
</comment>
<dbReference type="PROSITE" id="PS51257">
    <property type="entry name" value="PROKAR_LIPOPROTEIN"/>
    <property type="match status" value="1"/>
</dbReference>
<evidence type="ECO:0000256" key="5">
    <source>
        <dbReference type="PROSITE-ProRule" id="PRU00277"/>
    </source>
</evidence>
<organism evidence="10 11">
    <name type="scientific">Novosphingobium fluoreni</name>
    <dbReference type="NCBI Taxonomy" id="1391222"/>
    <lineage>
        <taxon>Bacteria</taxon>
        <taxon>Pseudomonadati</taxon>
        <taxon>Pseudomonadota</taxon>
        <taxon>Alphaproteobacteria</taxon>
        <taxon>Sphingomonadales</taxon>
        <taxon>Sphingomonadaceae</taxon>
        <taxon>Novosphingobium</taxon>
    </lineage>
</organism>
<evidence type="ECO:0000259" key="9">
    <source>
        <dbReference type="PROSITE" id="PS50059"/>
    </source>
</evidence>
<gene>
    <name evidence="10" type="ORF">GGR39_001082</name>
</gene>
<accession>A0A7W6BZ02</accession>
<dbReference type="AlphaFoldDB" id="A0A7W6BZ02"/>
<dbReference type="SUPFAM" id="SSF54534">
    <property type="entry name" value="FKBP-like"/>
    <property type="match status" value="1"/>
</dbReference>
<dbReference type="PANTHER" id="PTHR43811:SF23">
    <property type="entry name" value="FKBP-TYPE 22 KDA PEPTIDYL-PROLYL CIS-TRANS ISOMERASE"/>
    <property type="match status" value="1"/>
</dbReference>
<keyword evidence="11" id="KW-1185">Reference proteome</keyword>
<feature type="region of interest" description="Disordered" evidence="7">
    <location>
        <begin position="159"/>
        <end position="181"/>
    </location>
</feature>
<keyword evidence="4 5" id="KW-0413">Isomerase</keyword>
<dbReference type="Pfam" id="PF00254">
    <property type="entry name" value="FKBP_C"/>
    <property type="match status" value="1"/>
</dbReference>
<dbReference type="Gene3D" id="3.10.50.40">
    <property type="match status" value="1"/>
</dbReference>
<keyword evidence="8" id="KW-1133">Transmembrane helix</keyword>
<evidence type="ECO:0000256" key="7">
    <source>
        <dbReference type="SAM" id="MobiDB-lite"/>
    </source>
</evidence>
<evidence type="ECO:0000256" key="3">
    <source>
        <dbReference type="ARBA" id="ARBA00023110"/>
    </source>
</evidence>
<keyword evidence="8" id="KW-0812">Transmembrane</keyword>
<dbReference type="InterPro" id="IPR046357">
    <property type="entry name" value="PPIase_dom_sf"/>
</dbReference>